<accession>A0ABT3QFE7</accession>
<evidence type="ECO:0000313" key="4">
    <source>
        <dbReference type="EMBL" id="MCX2564008.1"/>
    </source>
</evidence>
<name>A0ABT3QFE7_9PROT</name>
<organism evidence="4 5">
    <name type="scientific">Acetobacter thailandicus</name>
    <dbReference type="NCBI Taxonomy" id="1502842"/>
    <lineage>
        <taxon>Bacteria</taxon>
        <taxon>Pseudomonadati</taxon>
        <taxon>Pseudomonadota</taxon>
        <taxon>Alphaproteobacteria</taxon>
        <taxon>Acetobacterales</taxon>
        <taxon>Acetobacteraceae</taxon>
        <taxon>Acetobacter</taxon>
    </lineage>
</organism>
<dbReference type="InterPro" id="IPR011723">
    <property type="entry name" value="Znf/thioredoxin_put"/>
</dbReference>
<dbReference type="Pfam" id="PF13717">
    <property type="entry name" value="Zn_ribbon_4"/>
    <property type="match status" value="1"/>
</dbReference>
<reference evidence="4 5" key="1">
    <citation type="submission" date="2022-11" db="EMBL/GenBank/DDBJ databases">
        <title>Genome sequencing of Acetobacter type strain.</title>
        <authorList>
            <person name="Heo J."/>
            <person name="Lee D."/>
            <person name="Han B.-H."/>
            <person name="Hong S.-B."/>
            <person name="Kwon S.-W."/>
        </authorList>
    </citation>
    <scope>NUCLEOTIDE SEQUENCE [LARGE SCALE GENOMIC DNA]</scope>
    <source>
        <strain evidence="4 5">KACC 21253</strain>
    </source>
</reference>
<evidence type="ECO:0000256" key="2">
    <source>
        <dbReference type="SAM" id="Phobius"/>
    </source>
</evidence>
<dbReference type="NCBIfam" id="TIGR02098">
    <property type="entry name" value="MJ0042_CXXC"/>
    <property type="match status" value="1"/>
</dbReference>
<feature type="transmembrane region" description="Helical" evidence="2">
    <location>
        <begin position="347"/>
        <end position="371"/>
    </location>
</feature>
<feature type="region of interest" description="Disordered" evidence="1">
    <location>
        <begin position="215"/>
        <end position="236"/>
    </location>
</feature>
<sequence length="388" mass="39937">MRIVCPSCGLAYRVPEELLVKRQTLRCSACGFRWHIHQSSTEVAPAPEAPASVVAAPAPEAPAPVEAASAPEVAAPVAAAPAPEVAASVVAAPAPEVAASVVAAPAPEVAASVEAAPAPEVAAPVAVAPAPEVAASVEAAPAPEVAASVEAAPAPEVAAPVAVAPAPEVAAPVEVVPAPEVAASVVAAPAPEAPASVEAETERTPHSVHAEIRIREAAPSPAEQEPYQDTSSVSADATKAGEDVAYAPADTSWSSDASEPHVQQYEYQFTGELKQPVSPAEKAYGASAMSAQTGTLPEVSGIGQKIQGIVSLLIAFLRGVFSGKFFPSKEKRSDFVAHLRALSLNGGFWRVAWSASLFLAFCVLCALWFWWDDIVYFWPPAGRIYQPY</sequence>
<feature type="transmembrane region" description="Helical" evidence="2">
    <location>
        <begin position="306"/>
        <end position="326"/>
    </location>
</feature>
<keyword evidence="2" id="KW-1133">Transmembrane helix</keyword>
<keyword evidence="5" id="KW-1185">Reference proteome</keyword>
<evidence type="ECO:0000313" key="5">
    <source>
        <dbReference type="Proteomes" id="UP001301152"/>
    </source>
</evidence>
<proteinExistence type="predicted"/>
<dbReference type="EMBL" id="JAPIUZ010000003">
    <property type="protein sequence ID" value="MCX2564008.1"/>
    <property type="molecule type" value="Genomic_DNA"/>
</dbReference>
<comment type="caution">
    <text evidence="4">The sequence shown here is derived from an EMBL/GenBank/DDBJ whole genome shotgun (WGS) entry which is preliminary data.</text>
</comment>
<keyword evidence="2" id="KW-0472">Membrane</keyword>
<dbReference type="Proteomes" id="UP001301152">
    <property type="component" value="Unassembled WGS sequence"/>
</dbReference>
<keyword evidence="2" id="KW-0812">Transmembrane</keyword>
<dbReference type="RefSeq" id="WP_173559543.1">
    <property type="nucleotide sequence ID" value="NZ_JAPIUZ010000003.1"/>
</dbReference>
<gene>
    <name evidence="4" type="ORF">OQ497_08560</name>
</gene>
<evidence type="ECO:0000256" key="1">
    <source>
        <dbReference type="SAM" id="MobiDB-lite"/>
    </source>
</evidence>
<evidence type="ECO:0000259" key="3">
    <source>
        <dbReference type="Pfam" id="PF13717"/>
    </source>
</evidence>
<feature type="domain" description="Zinc finger/thioredoxin putative" evidence="3">
    <location>
        <begin position="1"/>
        <end position="34"/>
    </location>
</feature>
<protein>
    <submittedName>
        <fullName evidence="4">Zinc-ribbon domain-containing protein</fullName>
    </submittedName>
</protein>